<evidence type="ECO:0000313" key="2">
    <source>
        <dbReference type="EMBL" id="SHL19180.1"/>
    </source>
</evidence>
<dbReference type="RefSeq" id="WP_002578789.1">
    <property type="nucleotide sequence ID" value="NZ_FRAH01000076.1"/>
</dbReference>
<feature type="transmembrane region" description="Helical" evidence="1">
    <location>
        <begin position="26"/>
        <end position="45"/>
    </location>
</feature>
<organism evidence="2 3">
    <name type="scientific">Anaerotignum lactatifermentans DSM 14214</name>
    <dbReference type="NCBI Taxonomy" id="1121323"/>
    <lineage>
        <taxon>Bacteria</taxon>
        <taxon>Bacillati</taxon>
        <taxon>Bacillota</taxon>
        <taxon>Clostridia</taxon>
        <taxon>Lachnospirales</taxon>
        <taxon>Anaerotignaceae</taxon>
        <taxon>Anaerotignum</taxon>
    </lineage>
</organism>
<protein>
    <submittedName>
        <fullName evidence="2">PrgI family protein</fullName>
    </submittedName>
</protein>
<sequence length="140" mass="15733">MAYVPVPKDLTKVKTKVAFNLTKRQLVCFGGGALIGVPLFFLLRGPVGNSVAAMCMMLVMLPFFMLAMYEKHGQPLEKIVGNIIKVAVIRPKERPYQTNNFYAVLERQEKLDKEVYDIVHGNQKLAAPAVRKRRKDRAAG</sequence>
<feature type="transmembrane region" description="Helical" evidence="1">
    <location>
        <begin position="51"/>
        <end position="69"/>
    </location>
</feature>
<dbReference type="OrthoDB" id="9790748at2"/>
<keyword evidence="1" id="KW-0472">Membrane</keyword>
<reference evidence="2 3" key="1">
    <citation type="submission" date="2016-11" db="EMBL/GenBank/DDBJ databases">
        <authorList>
            <person name="Jaros S."/>
            <person name="Januszkiewicz K."/>
            <person name="Wedrychowicz H."/>
        </authorList>
    </citation>
    <scope>NUCLEOTIDE SEQUENCE [LARGE SCALE GENOMIC DNA]</scope>
    <source>
        <strain evidence="2 3">DSM 14214</strain>
    </source>
</reference>
<dbReference type="EMBL" id="FRAH01000076">
    <property type="protein sequence ID" value="SHL19180.1"/>
    <property type="molecule type" value="Genomic_DNA"/>
</dbReference>
<evidence type="ECO:0000313" key="3">
    <source>
        <dbReference type="Proteomes" id="UP000183975"/>
    </source>
</evidence>
<dbReference type="Proteomes" id="UP000183975">
    <property type="component" value="Unassembled WGS sequence"/>
</dbReference>
<dbReference type="Pfam" id="PF12666">
    <property type="entry name" value="PrgI"/>
    <property type="match status" value="1"/>
</dbReference>
<gene>
    <name evidence="2" type="ORF">SAMN02745138_03035</name>
</gene>
<dbReference type="AlphaFoldDB" id="A0A1M6YM36"/>
<proteinExistence type="predicted"/>
<accession>A0A1M6YM36</accession>
<keyword evidence="1" id="KW-0812">Transmembrane</keyword>
<name>A0A1M6YM36_9FIRM</name>
<keyword evidence="3" id="KW-1185">Reference proteome</keyword>
<dbReference type="InterPro" id="IPR024414">
    <property type="entry name" value="Uncharacterised_PrgI"/>
</dbReference>
<evidence type="ECO:0000256" key="1">
    <source>
        <dbReference type="SAM" id="Phobius"/>
    </source>
</evidence>
<keyword evidence="1" id="KW-1133">Transmembrane helix</keyword>